<organism evidence="1 2">
    <name type="scientific">Escherichia phage SP27</name>
    <dbReference type="NCBI Taxonomy" id="2495557"/>
    <lineage>
        <taxon>Viruses</taxon>
        <taxon>Duplodnaviria</taxon>
        <taxon>Heunggongvirae</taxon>
        <taxon>Uroviricota</taxon>
        <taxon>Caudoviricetes</taxon>
        <taxon>Asteriusvirus</taxon>
        <taxon>Asteriusvirus PBECO4</taxon>
    </lineage>
</organism>
<name>A0A5A4U7G1_9CAUD</name>
<evidence type="ECO:0000313" key="1">
    <source>
        <dbReference type="EMBL" id="BBM61711.1"/>
    </source>
</evidence>
<dbReference type="Proteomes" id="UP000321352">
    <property type="component" value="Segment"/>
</dbReference>
<dbReference type="EMBL" id="LC494302">
    <property type="protein sequence ID" value="BBM61711.1"/>
    <property type="molecule type" value="Genomic_DNA"/>
</dbReference>
<sequence length="129" mass="15148">MSVKDISKYEEFLKSFLNSKLTSKASKNWSEDNPEIRVFNENDESFIINDNEIVFESLEENKEIKKLKYPTLRDIVNSLSTEYITFKLCADEADEFQKRTVYENVFPHELNSVIFKVLEKVFSENSTGQ</sequence>
<protein>
    <submittedName>
        <fullName evidence="1">Uncharacterized protein</fullName>
    </submittedName>
</protein>
<accession>A0A5A4U7G1</accession>
<gene>
    <name evidence="1" type="ORF">EO157G_1220</name>
</gene>
<proteinExistence type="predicted"/>
<reference evidence="1 2" key="1">
    <citation type="submission" date="2019-07" db="EMBL/GenBank/DDBJ databases">
        <title>Whole genome analysis of E. coli Jumbo phage.</title>
        <authorList>
            <person name="Azam A.H."/>
            <person name="Oishi K."/>
            <person name="Miyanaga K."/>
            <person name="Tanji Y."/>
        </authorList>
    </citation>
    <scope>NUCLEOTIDE SEQUENCE [LARGE SCALE GENOMIC DNA]</scope>
    <source>
        <strain evidence="1 2">SP27</strain>
    </source>
</reference>
<evidence type="ECO:0000313" key="2">
    <source>
        <dbReference type="Proteomes" id="UP000321352"/>
    </source>
</evidence>